<proteinExistence type="predicted"/>
<keyword evidence="1" id="KW-0732">Signal</keyword>
<evidence type="ECO:0000313" key="3">
    <source>
        <dbReference type="Proteomes" id="UP000316598"/>
    </source>
</evidence>
<accession>A0A5C5WQX1</accession>
<protein>
    <submittedName>
        <fullName evidence="2">Uncharacterized protein</fullName>
    </submittedName>
</protein>
<reference evidence="2 3" key="1">
    <citation type="submission" date="2019-02" db="EMBL/GenBank/DDBJ databases">
        <title>Deep-cultivation of Planctomycetes and their phenomic and genomic characterization uncovers novel biology.</title>
        <authorList>
            <person name="Wiegand S."/>
            <person name="Jogler M."/>
            <person name="Boedeker C."/>
            <person name="Pinto D."/>
            <person name="Vollmers J."/>
            <person name="Rivas-Marin E."/>
            <person name="Kohn T."/>
            <person name="Peeters S.H."/>
            <person name="Heuer A."/>
            <person name="Rast P."/>
            <person name="Oberbeckmann S."/>
            <person name="Bunk B."/>
            <person name="Jeske O."/>
            <person name="Meyerdierks A."/>
            <person name="Storesund J.E."/>
            <person name="Kallscheuer N."/>
            <person name="Luecker S."/>
            <person name="Lage O.M."/>
            <person name="Pohl T."/>
            <person name="Merkel B.J."/>
            <person name="Hornburger P."/>
            <person name="Mueller R.-W."/>
            <person name="Bruemmer F."/>
            <person name="Labrenz M."/>
            <person name="Spormann A.M."/>
            <person name="Op Den Camp H."/>
            <person name="Overmann J."/>
            <person name="Amann R."/>
            <person name="Jetten M.S.M."/>
            <person name="Mascher T."/>
            <person name="Medema M.H."/>
            <person name="Devos D.P."/>
            <person name="Kaster A.-K."/>
            <person name="Ovreas L."/>
            <person name="Rohde M."/>
            <person name="Galperin M.Y."/>
            <person name="Jogler C."/>
        </authorList>
    </citation>
    <scope>NUCLEOTIDE SEQUENCE [LARGE SCALE GENOMIC DNA]</scope>
    <source>
        <strain evidence="2 3">Pla22</strain>
    </source>
</reference>
<name>A0A5C5WQX1_9BACT</name>
<gene>
    <name evidence="2" type="ORF">Pla22_01730</name>
</gene>
<dbReference type="Proteomes" id="UP000316598">
    <property type="component" value="Unassembled WGS sequence"/>
</dbReference>
<comment type="caution">
    <text evidence="2">The sequence shown here is derived from an EMBL/GenBank/DDBJ whole genome shotgun (WGS) entry which is preliminary data.</text>
</comment>
<dbReference type="SUPFAM" id="SSF51658">
    <property type="entry name" value="Xylose isomerase-like"/>
    <property type="match status" value="1"/>
</dbReference>
<dbReference type="EMBL" id="SJPI01000001">
    <property type="protein sequence ID" value="TWT52549.1"/>
    <property type="molecule type" value="Genomic_DNA"/>
</dbReference>
<evidence type="ECO:0000256" key="1">
    <source>
        <dbReference type="SAM" id="SignalP"/>
    </source>
</evidence>
<feature type="signal peptide" evidence="1">
    <location>
        <begin position="1"/>
        <end position="27"/>
    </location>
</feature>
<evidence type="ECO:0000313" key="2">
    <source>
        <dbReference type="EMBL" id="TWT52549.1"/>
    </source>
</evidence>
<dbReference type="PROSITE" id="PS51257">
    <property type="entry name" value="PROKAR_LIPOPROTEIN"/>
    <property type="match status" value="1"/>
</dbReference>
<keyword evidence="3" id="KW-1185">Reference proteome</keyword>
<dbReference type="RefSeq" id="WP_207310281.1">
    <property type="nucleotide sequence ID" value="NZ_SJPI01000001.1"/>
</dbReference>
<dbReference type="AlphaFoldDB" id="A0A5C5WQX1"/>
<feature type="chain" id="PRO_5022861169" evidence="1">
    <location>
        <begin position="28"/>
        <end position="306"/>
    </location>
</feature>
<organism evidence="2 3">
    <name type="scientific">Rubripirellula amarantea</name>
    <dbReference type="NCBI Taxonomy" id="2527999"/>
    <lineage>
        <taxon>Bacteria</taxon>
        <taxon>Pseudomonadati</taxon>
        <taxon>Planctomycetota</taxon>
        <taxon>Planctomycetia</taxon>
        <taxon>Pirellulales</taxon>
        <taxon>Pirellulaceae</taxon>
        <taxon>Rubripirellula</taxon>
    </lineage>
</organism>
<dbReference type="Gene3D" id="3.20.20.150">
    <property type="entry name" value="Divalent-metal-dependent TIM barrel enzymes"/>
    <property type="match status" value="1"/>
</dbReference>
<dbReference type="InterPro" id="IPR036237">
    <property type="entry name" value="Xyl_isomerase-like_sf"/>
</dbReference>
<sequence length="306" mass="34201" precursor="true">MKRRPLIALTFGLLGCFAFAIAPSRLAAEDTPSVFQRDNIVAWCIVPFDSEKRGPAQRADMVQKLGITKVAYDWREEHVPQFEQEILEYQKRGIEFFAFWNVHEDALRLFAKYDLHPQLWVMLKESVGGQDEKVKQAAEALLPVIADAAKIGCKVGIYNHGGWGGEPENMIAVCEYLRENHAANNVGIVYNQHHGHSHVERFAQSIAAMEPYLLCLNLNGMMPDGDQRGMKIQTLGHGDLDLSLLKIIAKSGYQGPIGIIGHTQDDVELRLRDNLDGLEWLASQLNGEPAAAKPEVRVPLDPNVTR</sequence>